<reference evidence="2" key="1">
    <citation type="journal article" date="2019" name="Int. J. Syst. Evol. Microbiol.">
        <title>The Global Catalogue of Microorganisms (GCM) 10K type strain sequencing project: providing services to taxonomists for standard genome sequencing and annotation.</title>
        <authorList>
            <consortium name="The Broad Institute Genomics Platform"/>
            <consortium name="The Broad Institute Genome Sequencing Center for Infectious Disease"/>
            <person name="Wu L."/>
            <person name="Ma J."/>
        </authorList>
    </citation>
    <scope>NUCLEOTIDE SEQUENCE [LARGE SCALE GENOMIC DNA]</scope>
    <source>
        <strain evidence="2">JCM 17190</strain>
    </source>
</reference>
<dbReference type="SUPFAM" id="SSF51445">
    <property type="entry name" value="(Trans)glycosidases"/>
    <property type="match status" value="1"/>
</dbReference>
<keyword evidence="2" id="KW-1185">Reference proteome</keyword>
<dbReference type="EMBL" id="BAABDF010000006">
    <property type="protein sequence ID" value="GAA3862823.1"/>
    <property type="molecule type" value="Genomic_DNA"/>
</dbReference>
<dbReference type="RefSeq" id="WP_344844898.1">
    <property type="nucleotide sequence ID" value="NZ_BAABDF010000006.1"/>
</dbReference>
<dbReference type="Gene3D" id="3.20.20.80">
    <property type="entry name" value="Glycosidases"/>
    <property type="match status" value="1"/>
</dbReference>
<sequence>MRFALIISAFVALLGLVLWFAAGAYSAAQKRTVTYRYIGDALAPIPPALTRVTWDEPEVPLARPFSPVDARLIGTSLTEAWKAHAIAQQSGETKVLERRFAGVALERAEQSIDDALAHGGRMVVLSQHARPVFFHLDGSVFQAEVEMVVARFMTGDTADPTYEITHDRGIFTLLNEANGWRVFSYERRAVEPVVTEPAPWRGTMKGVNYYPSATPWRDFWPTFDLQTIAEDFDLLRDLDADSVRIFLTRETFIRDDYETALENLSDMLALAEQKGLRVVPTLFDLKGDYNLSGWTDDALFLERVMPTLAAAPAVAFVDVKNEPDLDFTYHGEETVLAWIKSMVAVSRSLAPDMPLTVGWASAEAAKDYLLDFDVITYHDYAPIDGAGDRLAEVQLLAGDAPVVVTEIGETDYTALLGFPSSQTAQANRLHARLSALAGADGVMVWTLYDFPTVDPGVVGSSPWVRRLQARFGMIMADGTEKPAADVFRSAAFPIR</sequence>
<protein>
    <submittedName>
        <fullName evidence="1">Cellulase family glycosylhydrolase</fullName>
    </submittedName>
</protein>
<evidence type="ECO:0000313" key="1">
    <source>
        <dbReference type="EMBL" id="GAA3862823.1"/>
    </source>
</evidence>
<evidence type="ECO:0000313" key="2">
    <source>
        <dbReference type="Proteomes" id="UP001399917"/>
    </source>
</evidence>
<comment type="caution">
    <text evidence="1">The sequence shown here is derived from an EMBL/GenBank/DDBJ whole genome shotgun (WGS) entry which is preliminary data.</text>
</comment>
<gene>
    <name evidence="1" type="ORF">GCM10022404_11700</name>
</gene>
<proteinExistence type="predicted"/>
<organism evidence="1 2">
    <name type="scientific">Celeribacter arenosi</name>
    <dbReference type="NCBI Taxonomy" id="792649"/>
    <lineage>
        <taxon>Bacteria</taxon>
        <taxon>Pseudomonadati</taxon>
        <taxon>Pseudomonadota</taxon>
        <taxon>Alphaproteobacteria</taxon>
        <taxon>Rhodobacterales</taxon>
        <taxon>Roseobacteraceae</taxon>
        <taxon>Celeribacter</taxon>
    </lineage>
</organism>
<name>A0ABP7K1X1_9RHOB</name>
<dbReference type="Proteomes" id="UP001399917">
    <property type="component" value="Unassembled WGS sequence"/>
</dbReference>
<accession>A0ABP7K1X1</accession>
<dbReference type="InterPro" id="IPR017853">
    <property type="entry name" value="GH"/>
</dbReference>